<sequence>MGSNSSTPSKKAVAGGTTNVEVVPVKKLPTLEMRGKEIPVDSSNLSKIIWQGTRDKSEIVPIVGWEENGQVHKDLKKADWHVVKVMQDNAENRAGYDAYSVYSLFPTWRNLWRVILCVVIQIGLPILIIIETFVEEKLTCGEKGNWSAKISVMVMTLYLCSYLRTKYISIFDITWRNAMFEDCGGTFEFMQNGWSVYGLYVNFLSLALSGVGAVIITFQTDDAAGVILNALAIFFMNEVDDYLISEEDYAGIAYLTSTCLDLYEANHPELIKIRPFSGTLHFLHKFHVLAKKIIVGFMAVFFAAVLVYAPVCYCNLVPAEYLDIRRLWTLVVPEAITVAFTSTFGEEQEVVVVTTPKRRFGL</sequence>
<accession>A0A6V1VN82</accession>
<dbReference type="EMBL" id="HBIU01051486">
    <property type="protein sequence ID" value="CAE0644655.1"/>
    <property type="molecule type" value="Transcribed_RNA"/>
</dbReference>
<evidence type="ECO:0000256" key="1">
    <source>
        <dbReference type="SAM" id="Phobius"/>
    </source>
</evidence>
<feature type="transmembrane region" description="Helical" evidence="1">
    <location>
        <begin position="197"/>
        <end position="218"/>
    </location>
</feature>
<keyword evidence="1" id="KW-0812">Transmembrane</keyword>
<name>A0A6V1VN82_HETAK</name>
<evidence type="ECO:0000313" key="2">
    <source>
        <dbReference type="EMBL" id="CAE0644655.1"/>
    </source>
</evidence>
<proteinExistence type="predicted"/>
<organism evidence="2">
    <name type="scientific">Heterosigma akashiwo</name>
    <name type="common">Chromophytic alga</name>
    <name type="synonym">Heterosigma carterae</name>
    <dbReference type="NCBI Taxonomy" id="2829"/>
    <lineage>
        <taxon>Eukaryota</taxon>
        <taxon>Sar</taxon>
        <taxon>Stramenopiles</taxon>
        <taxon>Ochrophyta</taxon>
        <taxon>Raphidophyceae</taxon>
        <taxon>Chattonellales</taxon>
        <taxon>Chattonellaceae</taxon>
        <taxon>Heterosigma</taxon>
    </lineage>
</organism>
<dbReference type="AlphaFoldDB" id="A0A6V1VN82"/>
<feature type="transmembrane region" description="Helical" evidence="1">
    <location>
        <begin position="111"/>
        <end position="134"/>
    </location>
</feature>
<feature type="transmembrane region" description="Helical" evidence="1">
    <location>
        <begin position="293"/>
        <end position="311"/>
    </location>
</feature>
<gene>
    <name evidence="2" type="ORF">HAKA00212_LOCUS22773</name>
</gene>
<keyword evidence="1" id="KW-1133">Transmembrane helix</keyword>
<keyword evidence="1" id="KW-0472">Membrane</keyword>
<feature type="transmembrane region" description="Helical" evidence="1">
    <location>
        <begin position="146"/>
        <end position="165"/>
    </location>
</feature>
<protein>
    <submittedName>
        <fullName evidence="2">Uncharacterized protein</fullName>
    </submittedName>
</protein>
<reference evidence="2" key="1">
    <citation type="submission" date="2021-01" db="EMBL/GenBank/DDBJ databases">
        <authorList>
            <person name="Corre E."/>
            <person name="Pelletier E."/>
            <person name="Niang G."/>
            <person name="Scheremetjew M."/>
            <person name="Finn R."/>
            <person name="Kale V."/>
            <person name="Holt S."/>
            <person name="Cochrane G."/>
            <person name="Meng A."/>
            <person name="Brown T."/>
            <person name="Cohen L."/>
        </authorList>
    </citation>
    <scope>NUCLEOTIDE SEQUENCE</scope>
    <source>
        <strain evidence="2">CCMP3107</strain>
    </source>
</reference>